<dbReference type="AlphaFoldDB" id="A0A2S9XM48"/>
<proteinExistence type="predicted"/>
<name>A0A2S9XM48_9BACT</name>
<accession>A0A2S9XM48</accession>
<dbReference type="EMBL" id="PVNL01000145">
    <property type="protein sequence ID" value="PRP93949.1"/>
    <property type="molecule type" value="Genomic_DNA"/>
</dbReference>
<feature type="domain" description="Peptidase S8/S53" evidence="2">
    <location>
        <begin position="207"/>
        <end position="448"/>
    </location>
</feature>
<dbReference type="Proteomes" id="UP000238823">
    <property type="component" value="Unassembled WGS sequence"/>
</dbReference>
<dbReference type="GO" id="GO:0006508">
    <property type="term" value="P:proteolysis"/>
    <property type="evidence" value="ECO:0007669"/>
    <property type="project" value="InterPro"/>
</dbReference>
<comment type="caution">
    <text evidence="3">The sequence shown here is derived from an EMBL/GenBank/DDBJ whole genome shotgun (WGS) entry which is preliminary data.</text>
</comment>
<dbReference type="InterPro" id="IPR000209">
    <property type="entry name" value="Peptidase_S8/S53_dom"/>
</dbReference>
<dbReference type="InterPro" id="IPR036852">
    <property type="entry name" value="Peptidase_S8/S53_dom_sf"/>
</dbReference>
<gene>
    <name evidence="3" type="ORF">ENSA7_78930</name>
</gene>
<evidence type="ECO:0000256" key="1">
    <source>
        <dbReference type="SAM" id="MobiDB-lite"/>
    </source>
</evidence>
<evidence type="ECO:0000313" key="3">
    <source>
        <dbReference type="EMBL" id="PRP93949.1"/>
    </source>
</evidence>
<evidence type="ECO:0000313" key="4">
    <source>
        <dbReference type="Proteomes" id="UP000238823"/>
    </source>
</evidence>
<dbReference type="PROSITE" id="PS51257">
    <property type="entry name" value="PROKAR_LIPOPROTEIN"/>
    <property type="match status" value="1"/>
</dbReference>
<dbReference type="CDD" id="cd00306">
    <property type="entry name" value="Peptidases_S8_S53"/>
    <property type="match status" value="1"/>
</dbReference>
<reference evidence="3 4" key="1">
    <citation type="submission" date="2018-03" db="EMBL/GenBank/DDBJ databases">
        <title>Draft Genome Sequences of the Obligatory Marine Myxobacteria Enhygromyxa salina SWB007.</title>
        <authorList>
            <person name="Poehlein A."/>
            <person name="Moghaddam J.A."/>
            <person name="Harms H."/>
            <person name="Alanjari M."/>
            <person name="Koenig G.M."/>
            <person name="Daniel R."/>
            <person name="Schaeberle T.F."/>
        </authorList>
    </citation>
    <scope>NUCLEOTIDE SEQUENCE [LARGE SCALE GENOMIC DNA]</scope>
    <source>
        <strain evidence="3 4">SWB007</strain>
    </source>
</reference>
<dbReference type="Gene3D" id="3.40.50.200">
    <property type="entry name" value="Peptidase S8/S53 domain"/>
    <property type="match status" value="1"/>
</dbReference>
<protein>
    <recommendedName>
        <fullName evidence="2">Peptidase S8/S53 domain-containing protein</fullName>
    </recommendedName>
</protein>
<sequence>MTHELAKTLLISIFTVGLGACDKPTAPQAGSTKADGIADPAAINAAAAPSLVGASGKGCPPAGATKAPQGQLCPKGRVVGYFGKSKGCPSPYKGAPPKDKYWKVEPMFKGSATLAATKGSPLGHYCRYVWIEAGSAPGEGSPDRALLDALPGKLGPDCRVFPQSPLARDLGPHYERAFAEGTEPVDTSGLAVGYPVRLEIVDTAPTQTLSGQADHGPTLAAIAAKLASGCAVGLGQPSCRRLVETQLGLPQTRTGPDLANGGYYGYQSDLAEGVMRALDVINGVDTKLVVNLSVGWEPTPGEFANPSPAVQAVRDTIGAARCSGALVVAASGNRPQGTCMSEAVSPGAWAGEPGLDAAACNGLGVQNPVLGQAPYPFLHAATPLSWSGGNLADFREGSNAQLAAVGFAGFADGKRQYGPITGSSVSTVVVSAIATLVWSNYPDRGADEIMGALYGSGIATGRNADLALPSNSQIAPPRQRQVTACRALQHACQAWSGDQNAALTNCALSLFQTCANSSQAPVVDVGAWRQGFDTALGSAQVGQASGPTWTARTCSGCDNRPKYMKRPQGSAAATTPLWVVPQPHKAPCPMCKIKSDNVYLSLETTYDGMSLQNMSIQLYDATGASEVLYYDAANLPTLSSTQVQELKDPELLSVNPGTTGTTGTTGTVGTTGTSGGQPPVAGYIQMEFRDGTVTVVAGNQIDVQ</sequence>
<feature type="region of interest" description="Disordered" evidence="1">
    <location>
        <begin position="651"/>
        <end position="676"/>
    </location>
</feature>
<organism evidence="3 4">
    <name type="scientific">Enhygromyxa salina</name>
    <dbReference type="NCBI Taxonomy" id="215803"/>
    <lineage>
        <taxon>Bacteria</taxon>
        <taxon>Pseudomonadati</taxon>
        <taxon>Myxococcota</taxon>
        <taxon>Polyangia</taxon>
        <taxon>Nannocystales</taxon>
        <taxon>Nannocystaceae</taxon>
        <taxon>Enhygromyxa</taxon>
    </lineage>
</organism>
<dbReference type="GO" id="GO:0004252">
    <property type="term" value="F:serine-type endopeptidase activity"/>
    <property type="evidence" value="ECO:0007669"/>
    <property type="project" value="InterPro"/>
</dbReference>
<dbReference type="SUPFAM" id="SSF52743">
    <property type="entry name" value="Subtilisin-like"/>
    <property type="match status" value="1"/>
</dbReference>
<dbReference type="Pfam" id="PF00082">
    <property type="entry name" value="Peptidase_S8"/>
    <property type="match status" value="1"/>
</dbReference>
<evidence type="ECO:0000259" key="2">
    <source>
        <dbReference type="Pfam" id="PF00082"/>
    </source>
</evidence>
<dbReference type="RefSeq" id="WP_106094656.1">
    <property type="nucleotide sequence ID" value="NZ_PVNL01000145.1"/>
</dbReference>
<feature type="compositionally biased region" description="Low complexity" evidence="1">
    <location>
        <begin position="657"/>
        <end position="671"/>
    </location>
</feature>